<protein>
    <submittedName>
        <fullName evidence="2">Uncharacterized protein</fullName>
    </submittedName>
</protein>
<feature type="transmembrane region" description="Helical" evidence="1">
    <location>
        <begin position="63"/>
        <end position="87"/>
    </location>
</feature>
<name>A0A150HJI6_9GAMM</name>
<evidence type="ECO:0000256" key="1">
    <source>
        <dbReference type="SAM" id="Phobius"/>
    </source>
</evidence>
<dbReference type="Proteomes" id="UP000075680">
    <property type="component" value="Unassembled WGS sequence"/>
</dbReference>
<proteinExistence type="predicted"/>
<keyword evidence="1" id="KW-0812">Transmembrane</keyword>
<accession>A0A150HJI6</accession>
<dbReference type="AlphaFoldDB" id="A0A150HJI6"/>
<keyword evidence="1" id="KW-0472">Membrane</keyword>
<evidence type="ECO:0000313" key="3">
    <source>
        <dbReference type="Proteomes" id="UP000075680"/>
    </source>
</evidence>
<gene>
    <name evidence="2" type="ORF">AVENLUH5627_03469</name>
</gene>
<comment type="caution">
    <text evidence="2">The sequence shown here is derived from an EMBL/GenBank/DDBJ whole genome shotgun (WGS) entry which is preliminary data.</text>
</comment>
<evidence type="ECO:0000313" key="2">
    <source>
        <dbReference type="EMBL" id="KXZ62644.1"/>
    </source>
</evidence>
<keyword evidence="1" id="KW-1133">Transmembrane helix</keyword>
<organism evidence="2 3">
    <name type="scientific">Acinetobacter venetianus</name>
    <dbReference type="NCBI Taxonomy" id="52133"/>
    <lineage>
        <taxon>Bacteria</taxon>
        <taxon>Pseudomonadati</taxon>
        <taxon>Pseudomonadota</taxon>
        <taxon>Gammaproteobacteria</taxon>
        <taxon>Moraxellales</taxon>
        <taxon>Moraxellaceae</taxon>
        <taxon>Acinetobacter</taxon>
    </lineage>
</organism>
<feature type="transmembrane region" description="Helical" evidence="1">
    <location>
        <begin position="21"/>
        <end position="43"/>
    </location>
</feature>
<sequence length="99" mass="10823">MLPLALPELSFTPPFNPPKKLVKAVAGLFVIKVLKLLMALMLFSKPSVFSPIIEPLNVFVTVLSGEVLVVFVKVSKILVGFSTVLVLRRPELLVIVLVV</sequence>
<reference evidence="2 3" key="1">
    <citation type="journal article" date="2016" name="Sci. Rep.">
        <title>Genomic and phenotypic characterization of the species Acinetobacter venetianus.</title>
        <authorList>
            <person name="Fondi M."/>
            <person name="Maida I."/>
            <person name="Perrin E."/>
            <person name="Orlandini V."/>
            <person name="La Torre L."/>
            <person name="Bosi E."/>
            <person name="Negroni A."/>
            <person name="Zanaroli G."/>
            <person name="Fava F."/>
            <person name="Decorosi F."/>
            <person name="Giovannetti L."/>
            <person name="Viti C."/>
            <person name="Vaneechoutte M."/>
            <person name="Dijkshoorn L."/>
            <person name="Fani R."/>
        </authorList>
    </citation>
    <scope>NUCLEOTIDE SEQUENCE [LARGE SCALE GENOMIC DNA]</scope>
    <source>
        <strain evidence="2 3">LUH5627</strain>
    </source>
</reference>
<dbReference type="EMBL" id="JRUE01000258">
    <property type="protein sequence ID" value="KXZ62644.1"/>
    <property type="molecule type" value="Genomic_DNA"/>
</dbReference>